<organism evidence="1 3">
    <name type="scientific">Candidatus Phosphoribacter hodrii</name>
    <dbReference type="NCBI Taxonomy" id="2953743"/>
    <lineage>
        <taxon>Bacteria</taxon>
        <taxon>Bacillati</taxon>
        <taxon>Actinomycetota</taxon>
        <taxon>Actinomycetes</taxon>
        <taxon>Micrococcales</taxon>
        <taxon>Dermatophilaceae</taxon>
        <taxon>Candidatus Phosphoribacter</taxon>
    </lineage>
</organism>
<dbReference type="EMBL" id="JADIXZ010000006">
    <property type="protein sequence ID" value="MBK6302027.1"/>
    <property type="molecule type" value="Genomic_DNA"/>
</dbReference>
<name>A0A935CEP4_9MICO</name>
<dbReference type="EMBL" id="JADKGK010000014">
    <property type="protein sequence ID" value="MBL0003597.1"/>
    <property type="molecule type" value="Genomic_DNA"/>
</dbReference>
<reference evidence="1 3" key="1">
    <citation type="submission" date="2020-10" db="EMBL/GenBank/DDBJ databases">
        <title>Connecting structure to function with the recovery of over 1000 high-quality activated sludge metagenome-assembled genomes encoding full-length rRNA genes using long-read sequencing.</title>
        <authorList>
            <person name="Singleton C.M."/>
            <person name="Petriglieri F."/>
            <person name="Kristensen J.M."/>
            <person name="Kirkegaard R.H."/>
            <person name="Michaelsen T.Y."/>
            <person name="Andersen M.H."/>
            <person name="Karst S.M."/>
            <person name="Dueholm M.S."/>
            <person name="Nielsen P.H."/>
            <person name="Albertsen M."/>
        </authorList>
    </citation>
    <scope>NUCLEOTIDE SEQUENCE [LARGE SCALE GENOMIC DNA]</scope>
    <source>
        <strain evidence="1">AalE_18-Q3-R2-46_BAT3C.188</strain>
        <strain evidence="2">Ribe_18-Q3-R11-54_MAXAC.001</strain>
    </source>
</reference>
<protein>
    <submittedName>
        <fullName evidence="1">Uncharacterized protein</fullName>
    </submittedName>
</protein>
<dbReference type="AlphaFoldDB" id="A0A935CEP4"/>
<comment type="caution">
    <text evidence="1">The sequence shown here is derived from an EMBL/GenBank/DDBJ whole genome shotgun (WGS) entry which is preliminary data.</text>
</comment>
<sequence>MSRITAAAKNNGVPESSIIAIADIPGMPSNGDVEDLFAVDDYLRLYNWAFGSSLAASDLASTDEPILKRVIDLIGRDFDHALPAHALTEHRAEFFANVDPKTVENFAALIAKLNTTLA</sequence>
<dbReference type="Proteomes" id="UP000886632">
    <property type="component" value="Unassembled WGS sequence"/>
</dbReference>
<proteinExistence type="predicted"/>
<dbReference type="Proteomes" id="UP000718281">
    <property type="component" value="Unassembled WGS sequence"/>
</dbReference>
<evidence type="ECO:0000313" key="2">
    <source>
        <dbReference type="EMBL" id="MBL0003597.1"/>
    </source>
</evidence>
<gene>
    <name evidence="1" type="ORF">IPF40_13655</name>
    <name evidence="2" type="ORF">IPP00_06295</name>
</gene>
<evidence type="ECO:0000313" key="1">
    <source>
        <dbReference type="EMBL" id="MBK6302027.1"/>
    </source>
</evidence>
<accession>A0A935CEP4</accession>
<evidence type="ECO:0000313" key="3">
    <source>
        <dbReference type="Proteomes" id="UP000718281"/>
    </source>
</evidence>